<evidence type="ECO:0000313" key="3">
    <source>
        <dbReference type="Proteomes" id="UP000499080"/>
    </source>
</evidence>
<dbReference type="OrthoDB" id="1728974at2759"/>
<protein>
    <submittedName>
        <fullName evidence="2">Uncharacterized protein</fullName>
    </submittedName>
</protein>
<dbReference type="EMBL" id="BGPR01003204">
    <property type="protein sequence ID" value="GBM85057.1"/>
    <property type="molecule type" value="Genomic_DNA"/>
</dbReference>
<evidence type="ECO:0000313" key="2">
    <source>
        <dbReference type="EMBL" id="GBM85057.1"/>
    </source>
</evidence>
<feature type="region of interest" description="Disordered" evidence="1">
    <location>
        <begin position="1"/>
        <end position="38"/>
    </location>
</feature>
<feature type="compositionally biased region" description="Basic and acidic residues" evidence="1">
    <location>
        <begin position="26"/>
        <end position="38"/>
    </location>
</feature>
<gene>
    <name evidence="2" type="ORF">AVEN_31204_1</name>
</gene>
<dbReference type="Proteomes" id="UP000499080">
    <property type="component" value="Unassembled WGS sequence"/>
</dbReference>
<evidence type="ECO:0000256" key="1">
    <source>
        <dbReference type="SAM" id="MobiDB-lite"/>
    </source>
</evidence>
<keyword evidence="3" id="KW-1185">Reference proteome</keyword>
<dbReference type="AlphaFoldDB" id="A0A4Y2J4K9"/>
<sequence length="172" mass="20139">MPPKKRQSIGQVHPKTRRAKVMRACEAPEQRDARVEQRRLRMSAPRAIETPEVWRDRLEKDRLRMSAATAIETPEVRRDRLEEDRHRRAASRANETAEQMEARIEENRVRIVQTRELLRQSNLKLEAFKYDPQCDYQVHPNVYIGKMDIVCVNCSAKKFKGESSGMCCSCEL</sequence>
<accession>A0A4Y2J4K9</accession>
<reference evidence="2 3" key="1">
    <citation type="journal article" date="2019" name="Sci. Rep.">
        <title>Orb-weaving spider Araneus ventricosus genome elucidates the spidroin gene catalogue.</title>
        <authorList>
            <person name="Kono N."/>
            <person name="Nakamura H."/>
            <person name="Ohtoshi R."/>
            <person name="Moran D.A.P."/>
            <person name="Shinohara A."/>
            <person name="Yoshida Y."/>
            <person name="Fujiwara M."/>
            <person name="Mori M."/>
            <person name="Tomita M."/>
            <person name="Arakawa K."/>
        </authorList>
    </citation>
    <scope>NUCLEOTIDE SEQUENCE [LARGE SCALE GENOMIC DNA]</scope>
</reference>
<organism evidence="2 3">
    <name type="scientific">Araneus ventricosus</name>
    <name type="common">Orbweaver spider</name>
    <name type="synonym">Epeira ventricosa</name>
    <dbReference type="NCBI Taxonomy" id="182803"/>
    <lineage>
        <taxon>Eukaryota</taxon>
        <taxon>Metazoa</taxon>
        <taxon>Ecdysozoa</taxon>
        <taxon>Arthropoda</taxon>
        <taxon>Chelicerata</taxon>
        <taxon>Arachnida</taxon>
        <taxon>Araneae</taxon>
        <taxon>Araneomorphae</taxon>
        <taxon>Entelegynae</taxon>
        <taxon>Araneoidea</taxon>
        <taxon>Araneidae</taxon>
        <taxon>Araneus</taxon>
    </lineage>
</organism>
<proteinExistence type="predicted"/>
<name>A0A4Y2J4K9_ARAVE</name>
<feature type="region of interest" description="Disordered" evidence="1">
    <location>
        <begin position="78"/>
        <end position="99"/>
    </location>
</feature>
<comment type="caution">
    <text evidence="2">The sequence shown here is derived from an EMBL/GenBank/DDBJ whole genome shotgun (WGS) entry which is preliminary data.</text>
</comment>